<protein>
    <submittedName>
        <fullName evidence="1">Uncharacterized protein</fullName>
    </submittedName>
</protein>
<dbReference type="AlphaFoldDB" id="A0AAE1AAU5"/>
<reference evidence="1" key="1">
    <citation type="journal article" date="2023" name="G3 (Bethesda)">
        <title>A reference genome for the long-term kleptoplast-retaining sea slug Elysia crispata morphotype clarki.</title>
        <authorList>
            <person name="Eastman K.E."/>
            <person name="Pendleton A.L."/>
            <person name="Shaikh M.A."/>
            <person name="Suttiyut T."/>
            <person name="Ogas R."/>
            <person name="Tomko P."/>
            <person name="Gavelis G."/>
            <person name="Widhalm J.R."/>
            <person name="Wisecaver J.H."/>
        </authorList>
    </citation>
    <scope>NUCLEOTIDE SEQUENCE</scope>
    <source>
        <strain evidence="1">ECLA1</strain>
    </source>
</reference>
<gene>
    <name evidence="1" type="ORF">RRG08_066657</name>
</gene>
<keyword evidence="2" id="KW-1185">Reference proteome</keyword>
<dbReference type="Proteomes" id="UP001283361">
    <property type="component" value="Unassembled WGS sequence"/>
</dbReference>
<evidence type="ECO:0000313" key="1">
    <source>
        <dbReference type="EMBL" id="KAK3784479.1"/>
    </source>
</evidence>
<proteinExistence type="predicted"/>
<organism evidence="1 2">
    <name type="scientific">Elysia crispata</name>
    <name type="common">lettuce slug</name>
    <dbReference type="NCBI Taxonomy" id="231223"/>
    <lineage>
        <taxon>Eukaryota</taxon>
        <taxon>Metazoa</taxon>
        <taxon>Spiralia</taxon>
        <taxon>Lophotrochozoa</taxon>
        <taxon>Mollusca</taxon>
        <taxon>Gastropoda</taxon>
        <taxon>Heterobranchia</taxon>
        <taxon>Euthyneura</taxon>
        <taxon>Panpulmonata</taxon>
        <taxon>Sacoglossa</taxon>
        <taxon>Placobranchoidea</taxon>
        <taxon>Plakobranchidae</taxon>
        <taxon>Elysia</taxon>
    </lineage>
</organism>
<accession>A0AAE1AAU5</accession>
<name>A0AAE1AAU5_9GAST</name>
<evidence type="ECO:0000313" key="2">
    <source>
        <dbReference type="Proteomes" id="UP001283361"/>
    </source>
</evidence>
<sequence>MSPILPTSVKPVRGHYLAYPSSISNNSSGTLCRLPLQNHCDVVGDKQLFINSISDVTELPDRQSSCSFQCTKYELIYSLLKDQRRQTKLSSTREAELCGHGAGVRSGIPVSSNQRLYRTREAAQDEWLSTVDMVQGSGRVYPCPPTRDCIAPERQHKTSG</sequence>
<comment type="caution">
    <text evidence="1">The sequence shown here is derived from an EMBL/GenBank/DDBJ whole genome shotgun (WGS) entry which is preliminary data.</text>
</comment>
<dbReference type="EMBL" id="JAWDGP010002241">
    <property type="protein sequence ID" value="KAK3784479.1"/>
    <property type="molecule type" value="Genomic_DNA"/>
</dbReference>